<organism evidence="2 3">
    <name type="scientific">Cirrhinus molitorella</name>
    <name type="common">mud carp</name>
    <dbReference type="NCBI Taxonomy" id="172907"/>
    <lineage>
        <taxon>Eukaryota</taxon>
        <taxon>Metazoa</taxon>
        <taxon>Chordata</taxon>
        <taxon>Craniata</taxon>
        <taxon>Vertebrata</taxon>
        <taxon>Euteleostomi</taxon>
        <taxon>Actinopterygii</taxon>
        <taxon>Neopterygii</taxon>
        <taxon>Teleostei</taxon>
        <taxon>Ostariophysi</taxon>
        <taxon>Cypriniformes</taxon>
        <taxon>Cyprinidae</taxon>
        <taxon>Labeoninae</taxon>
        <taxon>Labeonini</taxon>
        <taxon>Cirrhinus</taxon>
    </lineage>
</organism>
<sequence>MAEPQASESVAGPLYELVSEATTPTRDAAEAVSAAAAALSISDTYQTYLDVSAAGHPVYGAEGVYSNGRYREHSSPRIGTRNRDSSAERCTGTGNPPCGIMK</sequence>
<comment type="caution">
    <text evidence="2">The sequence shown here is derived from an EMBL/GenBank/DDBJ whole genome shotgun (WGS) entry which is preliminary data.</text>
</comment>
<feature type="compositionally biased region" description="Basic and acidic residues" evidence="1">
    <location>
        <begin position="70"/>
        <end position="87"/>
    </location>
</feature>
<keyword evidence="3" id="KW-1185">Reference proteome</keyword>
<dbReference type="Proteomes" id="UP001558613">
    <property type="component" value="Unassembled WGS sequence"/>
</dbReference>
<feature type="region of interest" description="Disordered" evidence="1">
    <location>
        <begin position="70"/>
        <end position="102"/>
    </location>
</feature>
<name>A0ABR3NLV4_9TELE</name>
<evidence type="ECO:0000313" key="2">
    <source>
        <dbReference type="EMBL" id="KAL1277982.1"/>
    </source>
</evidence>
<reference evidence="2 3" key="1">
    <citation type="submission" date="2023-09" db="EMBL/GenBank/DDBJ databases">
        <authorList>
            <person name="Wang M."/>
        </authorList>
    </citation>
    <scope>NUCLEOTIDE SEQUENCE [LARGE SCALE GENOMIC DNA]</scope>
    <source>
        <strain evidence="2">GT-2023</strain>
        <tissue evidence="2">Liver</tissue>
    </source>
</reference>
<proteinExistence type="predicted"/>
<accession>A0ABR3NLV4</accession>
<evidence type="ECO:0000256" key="1">
    <source>
        <dbReference type="SAM" id="MobiDB-lite"/>
    </source>
</evidence>
<feature type="non-terminal residue" evidence="2">
    <location>
        <position position="102"/>
    </location>
</feature>
<evidence type="ECO:0000313" key="3">
    <source>
        <dbReference type="Proteomes" id="UP001558613"/>
    </source>
</evidence>
<dbReference type="EMBL" id="JAYMGO010000003">
    <property type="protein sequence ID" value="KAL1277982.1"/>
    <property type="molecule type" value="Genomic_DNA"/>
</dbReference>
<gene>
    <name evidence="2" type="ORF">QQF64_024655</name>
</gene>
<protein>
    <submittedName>
        <fullName evidence="2">Uncharacterized protein</fullName>
    </submittedName>
</protein>